<evidence type="ECO:0000259" key="1">
    <source>
        <dbReference type="Pfam" id="PF12728"/>
    </source>
</evidence>
<dbReference type="Pfam" id="PF12728">
    <property type="entry name" value="HTH_17"/>
    <property type="match status" value="1"/>
</dbReference>
<dbReference type="InterPro" id="IPR041657">
    <property type="entry name" value="HTH_17"/>
</dbReference>
<gene>
    <name evidence="2" type="ORF">Pph01_59190</name>
</gene>
<organism evidence="2 3">
    <name type="scientific">Planotetraspora phitsanulokensis</name>
    <dbReference type="NCBI Taxonomy" id="575192"/>
    <lineage>
        <taxon>Bacteria</taxon>
        <taxon>Bacillati</taxon>
        <taxon>Actinomycetota</taxon>
        <taxon>Actinomycetes</taxon>
        <taxon>Streptosporangiales</taxon>
        <taxon>Streptosporangiaceae</taxon>
        <taxon>Planotetraspora</taxon>
    </lineage>
</organism>
<reference evidence="2 3" key="1">
    <citation type="submission" date="2021-01" db="EMBL/GenBank/DDBJ databases">
        <title>Whole genome shotgun sequence of Planotetraspora phitsanulokensis NBRC 104273.</title>
        <authorList>
            <person name="Komaki H."/>
            <person name="Tamura T."/>
        </authorList>
    </citation>
    <scope>NUCLEOTIDE SEQUENCE [LARGE SCALE GENOMIC DNA]</scope>
    <source>
        <strain evidence="2 3">NBRC 104273</strain>
    </source>
</reference>
<sequence>MTNVIHLVRVQPNETDASSDAGSRAVYTVLEAAHLLSLSRGSTYTLVRNGTIPAMKVGSRWVIPKRRFHAWLDGLIDGGEG</sequence>
<evidence type="ECO:0000313" key="2">
    <source>
        <dbReference type="EMBL" id="GII40916.1"/>
    </source>
</evidence>
<protein>
    <recommendedName>
        <fullName evidence="1">Helix-turn-helix domain-containing protein</fullName>
    </recommendedName>
</protein>
<dbReference type="GO" id="GO:0003677">
    <property type="term" value="F:DNA binding"/>
    <property type="evidence" value="ECO:0007669"/>
    <property type="project" value="InterPro"/>
</dbReference>
<keyword evidence="3" id="KW-1185">Reference proteome</keyword>
<feature type="domain" description="Helix-turn-helix" evidence="1">
    <location>
        <begin position="26"/>
        <end position="73"/>
    </location>
</feature>
<name>A0A8J3UAB9_9ACTN</name>
<comment type="caution">
    <text evidence="2">The sequence shown here is derived from an EMBL/GenBank/DDBJ whole genome shotgun (WGS) entry which is preliminary data.</text>
</comment>
<accession>A0A8J3UAB9</accession>
<dbReference type="InterPro" id="IPR010093">
    <property type="entry name" value="SinI_DNA-bd"/>
</dbReference>
<evidence type="ECO:0000313" key="3">
    <source>
        <dbReference type="Proteomes" id="UP000622547"/>
    </source>
</evidence>
<dbReference type="Proteomes" id="UP000622547">
    <property type="component" value="Unassembled WGS sequence"/>
</dbReference>
<dbReference type="NCBIfam" id="TIGR01764">
    <property type="entry name" value="excise"/>
    <property type="match status" value="1"/>
</dbReference>
<dbReference type="EMBL" id="BOOP01000029">
    <property type="protein sequence ID" value="GII40916.1"/>
    <property type="molecule type" value="Genomic_DNA"/>
</dbReference>
<dbReference type="RefSeq" id="WP_204076403.1">
    <property type="nucleotide sequence ID" value="NZ_BAABHI010000012.1"/>
</dbReference>
<proteinExistence type="predicted"/>
<dbReference type="AlphaFoldDB" id="A0A8J3UAB9"/>